<dbReference type="CDD" id="cd00067">
    <property type="entry name" value="GAL4"/>
    <property type="match status" value="1"/>
</dbReference>
<evidence type="ECO:0008006" key="5">
    <source>
        <dbReference type="Google" id="ProtNLM"/>
    </source>
</evidence>
<dbReference type="Pfam" id="PF11951">
    <property type="entry name" value="Fungal_trans_2"/>
    <property type="match status" value="1"/>
</dbReference>
<dbReference type="GO" id="GO:0045944">
    <property type="term" value="P:positive regulation of transcription by RNA polymerase II"/>
    <property type="evidence" value="ECO:0007669"/>
    <property type="project" value="TreeGrafter"/>
</dbReference>
<evidence type="ECO:0000313" key="3">
    <source>
        <dbReference type="EMBL" id="EEQ36554.1"/>
    </source>
</evidence>
<dbReference type="GO" id="GO:0008270">
    <property type="term" value="F:zinc ion binding"/>
    <property type="evidence" value="ECO:0007669"/>
    <property type="project" value="InterPro"/>
</dbReference>
<reference evidence="3 4" key="1">
    <citation type="journal article" date="2009" name="Nature">
        <title>Evolution of pathogenicity and sexual reproduction in eight Candida genomes.</title>
        <authorList>
            <person name="Butler G."/>
            <person name="Rasmussen M.D."/>
            <person name="Lin M.F."/>
            <person name="Santos M.A."/>
            <person name="Sakthikumar S."/>
            <person name="Munro C.A."/>
            <person name="Rheinbay E."/>
            <person name="Grabherr M."/>
            <person name="Forche A."/>
            <person name="Reedy J.L."/>
            <person name="Agrafioti I."/>
            <person name="Arnaud M.B."/>
            <person name="Bates S."/>
            <person name="Brown A.J."/>
            <person name="Brunke S."/>
            <person name="Costanzo M.C."/>
            <person name="Fitzpatrick D.A."/>
            <person name="de Groot P.W."/>
            <person name="Harris D."/>
            <person name="Hoyer L.L."/>
            <person name="Hube B."/>
            <person name="Klis F.M."/>
            <person name="Kodira C."/>
            <person name="Lennard N."/>
            <person name="Logue M.E."/>
            <person name="Martin R."/>
            <person name="Neiman A.M."/>
            <person name="Nikolaou E."/>
            <person name="Quail M.A."/>
            <person name="Quinn J."/>
            <person name="Santos M.C."/>
            <person name="Schmitzberger F.F."/>
            <person name="Sherlock G."/>
            <person name="Shah P."/>
            <person name="Silverstein K.A."/>
            <person name="Skrzypek M.S."/>
            <person name="Soll D."/>
            <person name="Staggs R."/>
            <person name="Stansfield I."/>
            <person name="Stumpf M.P."/>
            <person name="Sudbery P.E."/>
            <person name="Srikantha T."/>
            <person name="Zeng Q."/>
            <person name="Berman J."/>
            <person name="Berriman M."/>
            <person name="Heitman J."/>
            <person name="Gow N.A."/>
            <person name="Lorenz M.C."/>
            <person name="Birren B.W."/>
            <person name="Kellis M."/>
            <person name="Cuomo C.A."/>
        </authorList>
    </citation>
    <scope>NUCLEOTIDE SEQUENCE [LARGE SCALE GENOMIC DNA]</scope>
    <source>
        <strain evidence="3 4">ATCC 42720</strain>
    </source>
</reference>
<gene>
    <name evidence="3" type="ORF">CLUG_00677</name>
</gene>
<dbReference type="OMA" id="GAWHIIS"/>
<proteinExistence type="predicted"/>
<accession>C4XXK4</accession>
<dbReference type="AlphaFoldDB" id="C4XXK4"/>
<dbReference type="OrthoDB" id="5419315at2759"/>
<name>C4XXK4_CLAL4</name>
<dbReference type="GO" id="GO:0000981">
    <property type="term" value="F:DNA-binding transcription factor activity, RNA polymerase II-specific"/>
    <property type="evidence" value="ECO:0007669"/>
    <property type="project" value="InterPro"/>
</dbReference>
<dbReference type="HOGENOM" id="CLU_015493_1_2_1"/>
<comment type="subcellular location">
    <subcellularLocation>
        <location evidence="1">Nucleus</location>
    </subcellularLocation>
</comment>
<dbReference type="PANTHER" id="PTHR37534">
    <property type="entry name" value="TRANSCRIPTIONAL ACTIVATOR PROTEIN UGA3"/>
    <property type="match status" value="1"/>
</dbReference>
<dbReference type="GO" id="GO:0000976">
    <property type="term" value="F:transcription cis-regulatory region binding"/>
    <property type="evidence" value="ECO:0007669"/>
    <property type="project" value="TreeGrafter"/>
</dbReference>
<dbReference type="KEGG" id="clu:CLUG_00677"/>
<evidence type="ECO:0000313" key="4">
    <source>
        <dbReference type="Proteomes" id="UP000007703"/>
    </source>
</evidence>
<dbReference type="STRING" id="306902.C4XXK4"/>
<evidence type="ECO:0000256" key="2">
    <source>
        <dbReference type="ARBA" id="ARBA00023242"/>
    </source>
</evidence>
<evidence type="ECO:0000256" key="1">
    <source>
        <dbReference type="ARBA" id="ARBA00004123"/>
    </source>
</evidence>
<dbReference type="VEuPathDB" id="FungiDB:CLUG_00677"/>
<dbReference type="InParanoid" id="C4XXK4"/>
<dbReference type="PANTHER" id="PTHR37534:SF7">
    <property type="entry name" value="TRANSCRIPTIONAL ACTIVATOR PROTEIN UGA3"/>
    <property type="match status" value="1"/>
</dbReference>
<dbReference type="InterPro" id="IPR001138">
    <property type="entry name" value="Zn2Cys6_DnaBD"/>
</dbReference>
<sequence length="550" mass="62500">MQAHIYEHQLPCQFLSTSPRSPDLVRGVSSASLESMFSFFLPRFFAFSGTISTHGRKKCDQTKPICGGCSARELECRWPENKGGYSRIRFVSNIVAEQTETPKESLALTKMQTSPQLPDQHTNLSPLLREYFEQFISDPDEFHLSPEFAGLARSPTLPLSYALSDAENNHFEYFCTLVAPKMAIVPKNINPFFHTCLQLAIRDPAVLQCLVGWGSIFRDRLSKSWTLASAPCTRNSPFVQESLAILATRDVTDPQSFISSLFCFAILMCIEISIGDTDAWSRYLSRSYDLLNQMGGFKVLANYSMEGKILAQNFAYFDILASQSNENGTFYPVDQYYELFHMRDTESLDPMQGCVRPLVLILGEVINLINTSKSFITADVTEANMHEFNEVLQKAETLEEKVNNASVDPSDYQILAKHDNIENHFTMFALYQMIIRLYIKQSLKRLPPIVPEIQVLLRQALNCLEELIETPLSVCLSFPLLVAGISSVGESDRDWVLEKIAIIVDKYQFDNTKKVEVVLRQVWKENRNGTCCVDWFRITKSFGWRFNAGI</sequence>
<dbReference type="EMBL" id="CH408076">
    <property type="protein sequence ID" value="EEQ36554.1"/>
    <property type="molecule type" value="Genomic_DNA"/>
</dbReference>
<keyword evidence="2" id="KW-0539">Nucleus</keyword>
<dbReference type="Proteomes" id="UP000007703">
    <property type="component" value="Unassembled WGS sequence"/>
</dbReference>
<dbReference type="InterPro" id="IPR021858">
    <property type="entry name" value="Fun_TF"/>
</dbReference>
<dbReference type="GeneID" id="8500140"/>
<dbReference type="GO" id="GO:0005634">
    <property type="term" value="C:nucleus"/>
    <property type="evidence" value="ECO:0007669"/>
    <property type="project" value="UniProtKB-SubCell"/>
</dbReference>
<protein>
    <recommendedName>
        <fullName evidence="5">Zn(2)-C6 fungal-type domain-containing protein</fullName>
    </recommendedName>
</protein>
<organism evidence="3 4">
    <name type="scientific">Clavispora lusitaniae (strain ATCC 42720)</name>
    <name type="common">Yeast</name>
    <name type="synonym">Candida lusitaniae</name>
    <dbReference type="NCBI Taxonomy" id="306902"/>
    <lineage>
        <taxon>Eukaryota</taxon>
        <taxon>Fungi</taxon>
        <taxon>Dikarya</taxon>
        <taxon>Ascomycota</taxon>
        <taxon>Saccharomycotina</taxon>
        <taxon>Pichiomycetes</taxon>
        <taxon>Metschnikowiaceae</taxon>
        <taxon>Clavispora</taxon>
    </lineage>
</organism>